<evidence type="ECO:0000313" key="1">
    <source>
        <dbReference type="EMBL" id="KKL16600.1"/>
    </source>
</evidence>
<reference evidence="1" key="1">
    <citation type="journal article" date="2015" name="Nature">
        <title>Complex archaea that bridge the gap between prokaryotes and eukaryotes.</title>
        <authorList>
            <person name="Spang A."/>
            <person name="Saw J.H."/>
            <person name="Jorgensen S.L."/>
            <person name="Zaremba-Niedzwiedzka K."/>
            <person name="Martijn J."/>
            <person name="Lind A.E."/>
            <person name="van Eijk R."/>
            <person name="Schleper C."/>
            <person name="Guy L."/>
            <person name="Ettema T.J."/>
        </authorList>
    </citation>
    <scope>NUCLEOTIDE SEQUENCE</scope>
</reference>
<dbReference type="EMBL" id="LAZR01039597">
    <property type="protein sequence ID" value="KKL16600.1"/>
    <property type="molecule type" value="Genomic_DNA"/>
</dbReference>
<comment type="caution">
    <text evidence="1">The sequence shown here is derived from an EMBL/GenBank/DDBJ whole genome shotgun (WGS) entry which is preliminary data.</text>
</comment>
<sequence length="122" mass="13812">MEKLDIQAAKSQEGGFSGPVHNRVGATCSRCGEMWPCDVTELREAYADRGCQLVEAQGKLRAVEDMRQDFNALLRDVHKGQYRQTLLDYPPADPKGRCHSLCRHVFLIRSTLYRILSKEGSE</sequence>
<accession>A0A0F9B4L1</accession>
<name>A0A0F9B4L1_9ZZZZ</name>
<dbReference type="AlphaFoldDB" id="A0A0F9B4L1"/>
<protein>
    <submittedName>
        <fullName evidence="1">Uncharacterized protein</fullName>
    </submittedName>
</protein>
<gene>
    <name evidence="1" type="ORF">LCGC14_2493950</name>
</gene>
<proteinExistence type="predicted"/>
<organism evidence="1">
    <name type="scientific">marine sediment metagenome</name>
    <dbReference type="NCBI Taxonomy" id="412755"/>
    <lineage>
        <taxon>unclassified sequences</taxon>
        <taxon>metagenomes</taxon>
        <taxon>ecological metagenomes</taxon>
    </lineage>
</organism>